<evidence type="ECO:0000313" key="2">
    <source>
        <dbReference type="EMBL" id="GEP29724.1"/>
    </source>
</evidence>
<reference evidence="2 3" key="1">
    <citation type="submission" date="2019-07" db="EMBL/GenBank/DDBJ databases">
        <title>Whole genome shotgun sequence of Thiobacillus plumbophilus NBRC 107929.</title>
        <authorList>
            <person name="Hosoyama A."/>
            <person name="Uohara A."/>
            <person name="Ohji S."/>
            <person name="Ichikawa N."/>
        </authorList>
    </citation>
    <scope>NUCLEOTIDE SEQUENCE [LARGE SCALE GENOMIC DNA]</scope>
    <source>
        <strain evidence="2 3">NBRC 107929</strain>
    </source>
</reference>
<feature type="chain" id="PRO_5021820602" description="Cytochrome c" evidence="1">
    <location>
        <begin position="39"/>
        <end position="174"/>
    </location>
</feature>
<protein>
    <recommendedName>
        <fullName evidence="4">Cytochrome c</fullName>
    </recommendedName>
</protein>
<evidence type="ECO:0000256" key="1">
    <source>
        <dbReference type="SAM" id="SignalP"/>
    </source>
</evidence>
<dbReference type="GO" id="GO:0009055">
    <property type="term" value="F:electron transfer activity"/>
    <property type="evidence" value="ECO:0007669"/>
    <property type="project" value="InterPro"/>
</dbReference>
<dbReference type="SUPFAM" id="SSF47175">
    <property type="entry name" value="Cytochromes"/>
    <property type="match status" value="1"/>
</dbReference>
<organism evidence="2 3">
    <name type="scientific">Sulfuriferula plumbiphila</name>
    <dbReference type="NCBI Taxonomy" id="171865"/>
    <lineage>
        <taxon>Bacteria</taxon>
        <taxon>Pseudomonadati</taxon>
        <taxon>Pseudomonadota</taxon>
        <taxon>Betaproteobacteria</taxon>
        <taxon>Nitrosomonadales</taxon>
        <taxon>Sulfuricellaceae</taxon>
        <taxon>Sulfuriferula</taxon>
    </lineage>
</organism>
<evidence type="ECO:0000313" key="3">
    <source>
        <dbReference type="Proteomes" id="UP000321337"/>
    </source>
</evidence>
<dbReference type="GO" id="GO:0005506">
    <property type="term" value="F:iron ion binding"/>
    <property type="evidence" value="ECO:0007669"/>
    <property type="project" value="InterPro"/>
</dbReference>
<dbReference type="GO" id="GO:0022900">
    <property type="term" value="P:electron transport chain"/>
    <property type="evidence" value="ECO:0007669"/>
    <property type="project" value="InterPro"/>
</dbReference>
<evidence type="ECO:0008006" key="4">
    <source>
        <dbReference type="Google" id="ProtNLM"/>
    </source>
</evidence>
<dbReference type="Gene3D" id="1.20.120.10">
    <property type="entry name" value="Cytochrome c/b562"/>
    <property type="match status" value="1"/>
</dbReference>
<accession>A0A512L5H8</accession>
<dbReference type="Proteomes" id="UP000321337">
    <property type="component" value="Unassembled WGS sequence"/>
</dbReference>
<comment type="caution">
    <text evidence="2">The sequence shown here is derived from an EMBL/GenBank/DDBJ whole genome shotgun (WGS) entry which is preliminary data.</text>
</comment>
<keyword evidence="1" id="KW-0732">Signal</keyword>
<proteinExistence type="predicted"/>
<dbReference type="Pfam" id="PF01322">
    <property type="entry name" value="Cytochrom_C_2"/>
    <property type="match status" value="1"/>
</dbReference>
<dbReference type="PROSITE" id="PS51009">
    <property type="entry name" value="CYTCII"/>
    <property type="match status" value="1"/>
</dbReference>
<sequence>MPSFKIWLKRISNKVISDKFSIFSLRLPLMFFTCVALASCGHAEKDTHAGQPLTKRKLVFKQMLRNFEPMGLVVRGRKPYEKDRFLQYAVALQTLSTQPWKYFTADSNYSPTRAKPVVWQKPAEFKQAQQTFIAASAQLVEGAKTGNMDVIRADYGKVTDSCLACHREFRGGPR</sequence>
<dbReference type="InterPro" id="IPR002321">
    <property type="entry name" value="Cyt_c_II"/>
</dbReference>
<dbReference type="AlphaFoldDB" id="A0A512L5H8"/>
<keyword evidence="3" id="KW-1185">Reference proteome</keyword>
<dbReference type="InterPro" id="IPR010980">
    <property type="entry name" value="Cyt_c/b562"/>
</dbReference>
<feature type="signal peptide" evidence="1">
    <location>
        <begin position="1"/>
        <end position="38"/>
    </location>
</feature>
<dbReference type="EMBL" id="BKAD01000008">
    <property type="protein sequence ID" value="GEP29724.1"/>
    <property type="molecule type" value="Genomic_DNA"/>
</dbReference>
<dbReference type="RefSeq" id="WP_161984171.1">
    <property type="nucleotide sequence ID" value="NZ_AP021884.1"/>
</dbReference>
<dbReference type="GO" id="GO:0020037">
    <property type="term" value="F:heme binding"/>
    <property type="evidence" value="ECO:0007669"/>
    <property type="project" value="InterPro"/>
</dbReference>
<gene>
    <name evidence="2" type="ORF">TPL01_08620</name>
</gene>
<name>A0A512L5H8_9PROT</name>